<name>A0A540L6M4_MALBA</name>
<gene>
    <name evidence="1" type="ORF">C1H46_032326</name>
</gene>
<dbReference type="Proteomes" id="UP000315295">
    <property type="component" value="Unassembled WGS sequence"/>
</dbReference>
<organism evidence="1 2">
    <name type="scientific">Malus baccata</name>
    <name type="common">Siberian crab apple</name>
    <name type="synonym">Pyrus baccata</name>
    <dbReference type="NCBI Taxonomy" id="106549"/>
    <lineage>
        <taxon>Eukaryota</taxon>
        <taxon>Viridiplantae</taxon>
        <taxon>Streptophyta</taxon>
        <taxon>Embryophyta</taxon>
        <taxon>Tracheophyta</taxon>
        <taxon>Spermatophyta</taxon>
        <taxon>Magnoliopsida</taxon>
        <taxon>eudicotyledons</taxon>
        <taxon>Gunneridae</taxon>
        <taxon>Pentapetalae</taxon>
        <taxon>rosids</taxon>
        <taxon>fabids</taxon>
        <taxon>Rosales</taxon>
        <taxon>Rosaceae</taxon>
        <taxon>Amygdaloideae</taxon>
        <taxon>Maleae</taxon>
        <taxon>Malus</taxon>
    </lineage>
</organism>
<comment type="caution">
    <text evidence="1">The sequence shown here is derived from an EMBL/GenBank/DDBJ whole genome shotgun (WGS) entry which is preliminary data.</text>
</comment>
<accession>A0A540L6M4</accession>
<dbReference type="EMBL" id="VIEB01000736">
    <property type="protein sequence ID" value="TQD82131.1"/>
    <property type="molecule type" value="Genomic_DNA"/>
</dbReference>
<evidence type="ECO:0000313" key="1">
    <source>
        <dbReference type="EMBL" id="TQD82131.1"/>
    </source>
</evidence>
<sequence length="111" mass="12927">MDSRSQFGSGLRKHQWLIFSQYAEAAATTNVTGTTQNSDDHHHISPETLFCYKNEDVANQSYQDFELWKQQKQLLQTQQPWLYQSRTKLNSKVLCCNSWADLLTYDMAGLF</sequence>
<dbReference type="AlphaFoldDB" id="A0A540L6M4"/>
<proteinExistence type="predicted"/>
<reference evidence="1 2" key="1">
    <citation type="journal article" date="2019" name="G3 (Bethesda)">
        <title>Sequencing of a Wild Apple (Malus baccata) Genome Unravels the Differences Between Cultivated and Wild Apple Species Regarding Disease Resistance and Cold Tolerance.</title>
        <authorList>
            <person name="Chen X."/>
        </authorList>
    </citation>
    <scope>NUCLEOTIDE SEQUENCE [LARGE SCALE GENOMIC DNA]</scope>
    <source>
        <strain evidence="2">cv. Shandingzi</strain>
        <tissue evidence="1">Leaves</tissue>
    </source>
</reference>
<evidence type="ECO:0000313" key="2">
    <source>
        <dbReference type="Proteomes" id="UP000315295"/>
    </source>
</evidence>
<protein>
    <submittedName>
        <fullName evidence="1">Uncharacterized protein</fullName>
    </submittedName>
</protein>
<keyword evidence="2" id="KW-1185">Reference proteome</keyword>